<keyword evidence="1" id="KW-1133">Transmembrane helix</keyword>
<name>A0ABD2MG10_9CUCU</name>
<gene>
    <name evidence="2" type="ORF">HHI36_009484</name>
</gene>
<evidence type="ECO:0008006" key="4">
    <source>
        <dbReference type="Google" id="ProtNLM"/>
    </source>
</evidence>
<dbReference type="PANTHER" id="PTHR47412">
    <property type="entry name" value="FI01434P-RELATED"/>
    <property type="match status" value="1"/>
</dbReference>
<proteinExistence type="predicted"/>
<evidence type="ECO:0000313" key="2">
    <source>
        <dbReference type="EMBL" id="KAL3265274.1"/>
    </source>
</evidence>
<organism evidence="2 3">
    <name type="scientific">Cryptolaemus montrouzieri</name>
    <dbReference type="NCBI Taxonomy" id="559131"/>
    <lineage>
        <taxon>Eukaryota</taxon>
        <taxon>Metazoa</taxon>
        <taxon>Ecdysozoa</taxon>
        <taxon>Arthropoda</taxon>
        <taxon>Hexapoda</taxon>
        <taxon>Insecta</taxon>
        <taxon>Pterygota</taxon>
        <taxon>Neoptera</taxon>
        <taxon>Endopterygota</taxon>
        <taxon>Coleoptera</taxon>
        <taxon>Polyphaga</taxon>
        <taxon>Cucujiformia</taxon>
        <taxon>Coccinelloidea</taxon>
        <taxon>Coccinellidae</taxon>
        <taxon>Scymninae</taxon>
        <taxon>Scymnini</taxon>
        <taxon>Cryptolaemus</taxon>
    </lineage>
</organism>
<keyword evidence="1" id="KW-0812">Transmembrane</keyword>
<keyword evidence="3" id="KW-1185">Reference proteome</keyword>
<comment type="caution">
    <text evidence="2">The sequence shown here is derived from an EMBL/GenBank/DDBJ whole genome shotgun (WGS) entry which is preliminary data.</text>
</comment>
<feature type="transmembrane region" description="Helical" evidence="1">
    <location>
        <begin position="12"/>
        <end position="34"/>
    </location>
</feature>
<reference evidence="2 3" key="1">
    <citation type="journal article" date="2021" name="BMC Biol.">
        <title>Horizontally acquired antibacterial genes associated with adaptive radiation of ladybird beetles.</title>
        <authorList>
            <person name="Li H.S."/>
            <person name="Tang X.F."/>
            <person name="Huang Y.H."/>
            <person name="Xu Z.Y."/>
            <person name="Chen M.L."/>
            <person name="Du X.Y."/>
            <person name="Qiu B.Y."/>
            <person name="Chen P.T."/>
            <person name="Zhang W."/>
            <person name="Slipinski A."/>
            <person name="Escalona H.E."/>
            <person name="Waterhouse R.M."/>
            <person name="Zwick A."/>
            <person name="Pang H."/>
        </authorList>
    </citation>
    <scope>NUCLEOTIDE SEQUENCE [LARGE SCALE GENOMIC DNA]</scope>
    <source>
        <strain evidence="2">SYSU2018</strain>
    </source>
</reference>
<dbReference type="PANTHER" id="PTHR47412:SF1">
    <property type="entry name" value="FI01434P-RELATED"/>
    <property type="match status" value="1"/>
</dbReference>
<evidence type="ECO:0000256" key="1">
    <source>
        <dbReference type="SAM" id="Phobius"/>
    </source>
</evidence>
<accession>A0ABD2MG10</accession>
<dbReference type="Proteomes" id="UP001516400">
    <property type="component" value="Unassembled WGS sequence"/>
</dbReference>
<sequence>MPSYKRDKDIRQVLVVLTVVFFLVTLIFLNYVLFSTRAFIFEQSIKTQLPPIPGSFLRNFLISNESYCNFNYGLPTKLNYTDNDLQYPPQEGINSSYRILYNAVRAEYEDVMPNITYVTHVTVDFTLFIPEIVRYWNGPTSIAVFIPAKDAQLFFHKLSQVCFCLPDMSKVSIHIVFPVGSEPYIDENSNTTFRFQDCNVENILPEQVNRVKNNIFYPINVGRNIARQAAKTQYVMVTDIELIPSKNLAKNFMQLMKVLRRTGQPQVYVVPIFEVDCGYDMPLEKKDLLNLVRMGVAVYFHRFVCPHCQKFPGIDNWLENNNGNGIRPFLSVKREYPFHRWEPVFIGTKLDPLYDEALSWEGLQDKMTQVLEMCLLNYSFIILDGAFLVHWPGIKKKQQKGGDAWRIPYMKKNSERYGRIIDRLSQTAEYTKSKRCKLK</sequence>
<dbReference type="AlphaFoldDB" id="A0ABD2MG10"/>
<evidence type="ECO:0000313" key="3">
    <source>
        <dbReference type="Proteomes" id="UP001516400"/>
    </source>
</evidence>
<protein>
    <recommendedName>
        <fullName evidence="4">N-acetyllactosaminide beta-1,3-N-acetylglucosaminyltransferase</fullName>
    </recommendedName>
</protein>
<keyword evidence="1" id="KW-0472">Membrane</keyword>
<dbReference type="Pfam" id="PF13896">
    <property type="entry name" value="Glyco_transf_49"/>
    <property type="match status" value="1"/>
</dbReference>
<dbReference type="EMBL" id="JABFTP020000001">
    <property type="protein sequence ID" value="KAL3265274.1"/>
    <property type="molecule type" value="Genomic_DNA"/>
</dbReference>